<proteinExistence type="predicted"/>
<dbReference type="UCSC" id="F20E11.6">
    <property type="organism name" value="c. elegans"/>
</dbReference>
<dbReference type="AGR" id="WB:WBGene00005819"/>
<dbReference type="WormBase" id="F20E11.6">
    <property type="protein sequence ID" value="CE51531"/>
    <property type="gene ID" value="WBGene00005819"/>
    <property type="gene designation" value="srw-72"/>
</dbReference>
<evidence type="ECO:0000313" key="3">
    <source>
        <dbReference type="Proteomes" id="UP000001940"/>
    </source>
</evidence>
<dbReference type="PANTHER" id="PTHR47088">
    <property type="entry name" value="SERPENTINE RECEPTOR, CLASS W"/>
    <property type="match status" value="1"/>
</dbReference>
<dbReference type="PaxDb" id="6239-F20E11.6"/>
<dbReference type="FunCoup" id="Q9XV86">
    <property type="interactions" value="2"/>
</dbReference>
<organism evidence="2 3">
    <name type="scientific">Caenorhabditis elegans</name>
    <dbReference type="NCBI Taxonomy" id="6239"/>
    <lineage>
        <taxon>Eukaryota</taxon>
        <taxon>Metazoa</taxon>
        <taxon>Ecdysozoa</taxon>
        <taxon>Nematoda</taxon>
        <taxon>Chromadorea</taxon>
        <taxon>Rhabditida</taxon>
        <taxon>Rhabditina</taxon>
        <taxon>Rhabditomorpha</taxon>
        <taxon>Rhabditoidea</taxon>
        <taxon>Rhabditidae</taxon>
        <taxon>Peloderinae</taxon>
        <taxon>Caenorhabditis</taxon>
    </lineage>
</organism>
<dbReference type="InterPro" id="IPR019427">
    <property type="entry name" value="7TM_GPCR_serpentine_rcpt_Srw"/>
</dbReference>
<dbReference type="eggNOG" id="ENOG502TFSR">
    <property type="taxonomic scope" value="Eukaryota"/>
</dbReference>
<dbReference type="EMBL" id="BX284605">
    <property type="protein sequence ID" value="CAB04139.2"/>
    <property type="molecule type" value="Genomic_DNA"/>
</dbReference>
<feature type="transmembrane region" description="Helical" evidence="1">
    <location>
        <begin position="286"/>
        <end position="311"/>
    </location>
</feature>
<keyword evidence="1" id="KW-1133">Transmembrane helix</keyword>
<sequence>MNQKLLHLIEHIANYVFYVEFVVSIFGFIFTLPHLFILTRKSMRTSCTNSIMMGIAIVDIIVLLEIILNRAYGFWILENPCLNYESYNFELFLLIGEFLGDTGERTSFCLGVFLVLIRLIITKLRGSADSLSSSVFGYIVFILLLILHSLISYSFYSTFFLREWPFSWKPNEKCIELPQNYSEKVYIRASKVDIILFDPAECYNFITGLSKIVVSVMYPVLALMLILDIRKSAKTASSLSEKRAKERYHSGRMILVMTIFYTIASAPGGIANFIEVYIEIPTDSLLMVILGQGSIFFQALFCFNSASHCLINFSMSTNYRNTVKMAFGFQKNDVLTVSRKTTRATKI</sequence>
<dbReference type="SUPFAM" id="SSF81321">
    <property type="entry name" value="Family A G protein-coupled receptor-like"/>
    <property type="match status" value="1"/>
</dbReference>
<feature type="transmembrane region" description="Helical" evidence="1">
    <location>
        <begin position="50"/>
        <end position="68"/>
    </location>
</feature>
<dbReference type="RefSeq" id="NP_001309457.1">
    <property type="nucleotide sequence ID" value="NM_001322603.1"/>
</dbReference>
<dbReference type="PANTHER" id="PTHR47088:SF1">
    <property type="entry name" value="G-PROTEIN COUPLED RECEPTORS FAMILY 1 PROFILE DOMAIN-CONTAINING PROTEIN-RELATED"/>
    <property type="match status" value="1"/>
</dbReference>
<protein>
    <submittedName>
        <fullName evidence="2">G_PROTEIN_RECEP_F1_2 domain-containing protein</fullName>
    </submittedName>
</protein>
<feature type="transmembrane region" description="Helical" evidence="1">
    <location>
        <begin position="253"/>
        <end position="274"/>
    </location>
</feature>
<dbReference type="OrthoDB" id="5865957at2759"/>
<keyword evidence="3" id="KW-1185">Reference proteome</keyword>
<dbReference type="GO" id="GO:0008528">
    <property type="term" value="F:G protein-coupled peptide receptor activity"/>
    <property type="evidence" value="ECO:0007669"/>
    <property type="project" value="InterPro"/>
</dbReference>
<reference evidence="2 3" key="1">
    <citation type="journal article" date="1998" name="Science">
        <title>Genome sequence of the nematode C. elegans: a platform for investigating biology.</title>
        <authorList>
            <consortium name="The C. elegans sequencing consortium"/>
            <person name="Sulson J.E."/>
            <person name="Waterston R."/>
        </authorList>
    </citation>
    <scope>NUCLEOTIDE SEQUENCE [LARGE SCALE GENOMIC DNA]</scope>
    <source>
        <strain evidence="2 3">Bristol N2</strain>
    </source>
</reference>
<feature type="transmembrane region" description="Helical" evidence="1">
    <location>
        <begin position="136"/>
        <end position="156"/>
    </location>
</feature>
<evidence type="ECO:0000313" key="2">
    <source>
        <dbReference type="EMBL" id="CAB04139.2"/>
    </source>
</evidence>
<dbReference type="InParanoid" id="Q9XV86"/>
<evidence type="ECO:0000313" key="4">
    <source>
        <dbReference type="WormBase" id="F20E11.6"/>
    </source>
</evidence>
<dbReference type="HOGENOM" id="CLU_043715_0_1_1"/>
<feature type="transmembrane region" description="Helical" evidence="1">
    <location>
        <begin position="205"/>
        <end position="227"/>
    </location>
</feature>
<dbReference type="Gene3D" id="1.20.1070.10">
    <property type="entry name" value="Rhodopsin 7-helix transmembrane proteins"/>
    <property type="match status" value="1"/>
</dbReference>
<gene>
    <name evidence="2 4" type="primary">srw-72</name>
    <name evidence="2" type="ORF">CELE_F20E11.6</name>
    <name evidence="4" type="ORF">F20E11.6</name>
</gene>
<dbReference type="Proteomes" id="UP000001940">
    <property type="component" value="Chromosome V"/>
</dbReference>
<keyword evidence="1" id="KW-0472">Membrane</keyword>
<feature type="transmembrane region" description="Helical" evidence="1">
    <location>
        <begin position="105"/>
        <end position="124"/>
    </location>
</feature>
<accession>Q9XV86</accession>
<evidence type="ECO:0000256" key="1">
    <source>
        <dbReference type="SAM" id="Phobius"/>
    </source>
</evidence>
<name>Q9XV86_CAEEL</name>
<dbReference type="SMR" id="Q9XV86"/>
<dbReference type="CTD" id="184734"/>
<dbReference type="GeneID" id="184734"/>
<dbReference type="AlphaFoldDB" id="Q9XV86"/>
<dbReference type="PIR" id="T21153">
    <property type="entry name" value="T21153"/>
</dbReference>
<feature type="transmembrane region" description="Helical" evidence="1">
    <location>
        <begin position="15"/>
        <end position="38"/>
    </location>
</feature>
<dbReference type="Pfam" id="PF10324">
    <property type="entry name" value="7TM_GPCR_Srw"/>
    <property type="match status" value="1"/>
</dbReference>
<dbReference type="KEGG" id="cel:CELE_F20E11.6"/>
<keyword evidence="1" id="KW-0812">Transmembrane</keyword>